<feature type="domain" description="AIG1-type G" evidence="3">
    <location>
        <begin position="1"/>
        <end position="89"/>
    </location>
</feature>
<dbReference type="Pfam" id="PF04548">
    <property type="entry name" value="AIG1"/>
    <property type="match status" value="1"/>
</dbReference>
<dbReference type="Proteomes" id="UP000824120">
    <property type="component" value="Chromosome 6"/>
</dbReference>
<reference evidence="4 5" key="1">
    <citation type="submission" date="2020-09" db="EMBL/GenBank/DDBJ databases">
        <title>De no assembly of potato wild relative species, Solanum commersonii.</title>
        <authorList>
            <person name="Cho K."/>
        </authorList>
    </citation>
    <scope>NUCLEOTIDE SEQUENCE [LARGE SCALE GENOMIC DNA]</scope>
    <source>
        <strain evidence="4">LZ3.2</strain>
        <tissue evidence="4">Leaf</tissue>
    </source>
</reference>
<dbReference type="InterPro" id="IPR027417">
    <property type="entry name" value="P-loop_NTPase"/>
</dbReference>
<evidence type="ECO:0000256" key="1">
    <source>
        <dbReference type="ARBA" id="ARBA00022741"/>
    </source>
</evidence>
<keyword evidence="1" id="KW-0547">Nucleotide-binding</keyword>
<evidence type="ECO:0000313" key="5">
    <source>
        <dbReference type="Proteomes" id="UP000824120"/>
    </source>
</evidence>
<dbReference type="OrthoDB" id="8954335at2759"/>
<dbReference type="InterPro" id="IPR045058">
    <property type="entry name" value="GIMA/IAN/Toc"/>
</dbReference>
<dbReference type="EMBL" id="JACXVP010000006">
    <property type="protein sequence ID" value="KAG5601763.1"/>
    <property type="molecule type" value="Genomic_DNA"/>
</dbReference>
<accession>A0A9J5YLX7</accession>
<keyword evidence="5" id="KW-1185">Reference proteome</keyword>
<evidence type="ECO:0000313" key="4">
    <source>
        <dbReference type="EMBL" id="KAG5601763.1"/>
    </source>
</evidence>
<dbReference type="AlphaFoldDB" id="A0A9J5YLX7"/>
<organism evidence="4 5">
    <name type="scientific">Solanum commersonii</name>
    <name type="common">Commerson's wild potato</name>
    <name type="synonym">Commerson's nightshade</name>
    <dbReference type="NCBI Taxonomy" id="4109"/>
    <lineage>
        <taxon>Eukaryota</taxon>
        <taxon>Viridiplantae</taxon>
        <taxon>Streptophyta</taxon>
        <taxon>Embryophyta</taxon>
        <taxon>Tracheophyta</taxon>
        <taxon>Spermatophyta</taxon>
        <taxon>Magnoliopsida</taxon>
        <taxon>eudicotyledons</taxon>
        <taxon>Gunneridae</taxon>
        <taxon>Pentapetalae</taxon>
        <taxon>asterids</taxon>
        <taxon>lamiids</taxon>
        <taxon>Solanales</taxon>
        <taxon>Solanaceae</taxon>
        <taxon>Solanoideae</taxon>
        <taxon>Solaneae</taxon>
        <taxon>Solanum</taxon>
    </lineage>
</organism>
<dbReference type="GO" id="GO:0005525">
    <property type="term" value="F:GTP binding"/>
    <property type="evidence" value="ECO:0007669"/>
    <property type="project" value="UniProtKB-KW"/>
</dbReference>
<dbReference type="InterPro" id="IPR006703">
    <property type="entry name" value="G_AIG1"/>
</dbReference>
<gene>
    <name evidence="4" type="ORF">H5410_033133</name>
</gene>
<sequence length="146" mass="16839">MIVVFTGGDELEENDVILDDYLDHCTVPLKETLEKCGNRLVVFDNKTEDPVKKDEQLRNLISQVNLVVEKNSGKPYTKDLFMELKVESKLWEMRHLEVELAKERAARLEAEQNAEAALMNLKDMSLRVTSEEPQAKKWGIFMCLIL</sequence>
<comment type="caution">
    <text evidence="4">The sequence shown here is derived from an EMBL/GenBank/DDBJ whole genome shotgun (WGS) entry which is preliminary data.</text>
</comment>
<dbReference type="PANTHER" id="PTHR10903:SF119">
    <property type="entry name" value="AIG1-TYPE G DOMAIN-CONTAINING PROTEIN"/>
    <property type="match status" value="1"/>
</dbReference>
<dbReference type="PANTHER" id="PTHR10903">
    <property type="entry name" value="GTPASE, IMAP FAMILY MEMBER-RELATED"/>
    <property type="match status" value="1"/>
</dbReference>
<protein>
    <recommendedName>
        <fullName evidence="3">AIG1-type G domain-containing protein</fullName>
    </recommendedName>
</protein>
<proteinExistence type="predicted"/>
<evidence type="ECO:0000256" key="2">
    <source>
        <dbReference type="ARBA" id="ARBA00023134"/>
    </source>
</evidence>
<keyword evidence="2" id="KW-0342">GTP-binding</keyword>
<dbReference type="Gene3D" id="3.40.50.300">
    <property type="entry name" value="P-loop containing nucleotide triphosphate hydrolases"/>
    <property type="match status" value="1"/>
</dbReference>
<name>A0A9J5YLX7_SOLCO</name>
<evidence type="ECO:0000259" key="3">
    <source>
        <dbReference type="Pfam" id="PF04548"/>
    </source>
</evidence>